<evidence type="ECO:0000256" key="3">
    <source>
        <dbReference type="HAMAP-Rule" id="MF_00163"/>
    </source>
</evidence>
<feature type="binding site" evidence="3">
    <location>
        <position position="106"/>
    </location>
    <ligand>
        <name>Fe cation</name>
        <dbReference type="ChEBI" id="CHEBI:24875"/>
    </ligand>
</feature>
<reference evidence="4 5" key="1">
    <citation type="submission" date="2016-10" db="EMBL/GenBank/DDBJ databases">
        <authorList>
            <person name="de Groot N.N."/>
        </authorList>
    </citation>
    <scope>NUCLEOTIDE SEQUENCE [LARGE SCALE GENOMIC DNA]</scope>
    <source>
        <strain evidence="4 5">SLAS-1</strain>
    </source>
</reference>
<dbReference type="AlphaFoldDB" id="A0A1G9HC64"/>
<dbReference type="HAMAP" id="MF_00163">
    <property type="entry name" value="Pep_deformylase"/>
    <property type="match status" value="1"/>
</dbReference>
<gene>
    <name evidence="3" type="primary">def</name>
    <name evidence="4" type="ORF">SAMN04488692_101166</name>
</gene>
<dbReference type="GO" id="GO:0046872">
    <property type="term" value="F:metal ion binding"/>
    <property type="evidence" value="ECO:0007669"/>
    <property type="project" value="UniProtKB-KW"/>
</dbReference>
<proteinExistence type="inferred from homology"/>
<feature type="binding site" evidence="3">
    <location>
        <position position="149"/>
    </location>
    <ligand>
        <name>Fe cation</name>
        <dbReference type="ChEBI" id="CHEBI:24875"/>
    </ligand>
</feature>
<dbReference type="PRINTS" id="PR01576">
    <property type="entry name" value="PDEFORMYLASE"/>
</dbReference>
<dbReference type="GO" id="GO:0006412">
    <property type="term" value="P:translation"/>
    <property type="evidence" value="ECO:0007669"/>
    <property type="project" value="UniProtKB-UniRule"/>
</dbReference>
<evidence type="ECO:0000256" key="1">
    <source>
        <dbReference type="ARBA" id="ARBA00010759"/>
    </source>
</evidence>
<dbReference type="Pfam" id="PF01327">
    <property type="entry name" value="Pep_deformylase"/>
    <property type="match status" value="1"/>
</dbReference>
<dbReference type="InterPro" id="IPR036821">
    <property type="entry name" value="Peptide_deformylase_sf"/>
</dbReference>
<feature type="active site" evidence="3">
    <location>
        <position position="150"/>
    </location>
</feature>
<protein>
    <recommendedName>
        <fullName evidence="3">Peptide deformylase</fullName>
        <shortName evidence="3">PDF</shortName>
        <ecNumber evidence="3">3.5.1.88</ecNumber>
    </recommendedName>
    <alternativeName>
        <fullName evidence="3">Polypeptide deformylase</fullName>
    </alternativeName>
</protein>
<feature type="binding site" evidence="3">
    <location>
        <position position="153"/>
    </location>
    <ligand>
        <name>Fe cation</name>
        <dbReference type="ChEBI" id="CHEBI:24875"/>
    </ligand>
</feature>
<dbReference type="PIRSF" id="PIRSF004749">
    <property type="entry name" value="Pep_def"/>
    <property type="match status" value="1"/>
</dbReference>
<comment type="similarity">
    <text evidence="1 3">Belongs to the polypeptide deformylase family.</text>
</comment>
<comment type="function">
    <text evidence="3">Removes the formyl group from the N-terminal Met of newly synthesized proteins. Requires at least a dipeptide for an efficient rate of reaction. N-terminal L-methionine is a prerequisite for activity but the enzyme has broad specificity at other positions.</text>
</comment>
<dbReference type="RefSeq" id="WP_089757716.1">
    <property type="nucleotide sequence ID" value="NZ_FNGO01000001.1"/>
</dbReference>
<keyword evidence="3" id="KW-0378">Hydrolase</keyword>
<name>A0A1G9HC64_9FIRM</name>
<keyword evidence="2 3" id="KW-0408">Iron</keyword>
<dbReference type="Proteomes" id="UP000199476">
    <property type="component" value="Unassembled WGS sequence"/>
</dbReference>
<dbReference type="OrthoDB" id="9784988at2"/>
<evidence type="ECO:0000313" key="4">
    <source>
        <dbReference type="EMBL" id="SDL10304.1"/>
    </source>
</evidence>
<dbReference type="CDD" id="cd00487">
    <property type="entry name" value="Pep_deformylase"/>
    <property type="match status" value="1"/>
</dbReference>
<comment type="catalytic activity">
    <reaction evidence="3">
        <text>N-terminal N-formyl-L-methionyl-[peptide] + H2O = N-terminal L-methionyl-[peptide] + formate</text>
        <dbReference type="Rhea" id="RHEA:24420"/>
        <dbReference type="Rhea" id="RHEA-COMP:10639"/>
        <dbReference type="Rhea" id="RHEA-COMP:10640"/>
        <dbReference type="ChEBI" id="CHEBI:15377"/>
        <dbReference type="ChEBI" id="CHEBI:15740"/>
        <dbReference type="ChEBI" id="CHEBI:49298"/>
        <dbReference type="ChEBI" id="CHEBI:64731"/>
        <dbReference type="EC" id="3.5.1.88"/>
    </reaction>
</comment>
<accession>A0A1G9HC64</accession>
<dbReference type="STRING" id="321763.SAMN04488692_101166"/>
<keyword evidence="3" id="KW-0648">Protein biosynthesis</keyword>
<dbReference type="Gene3D" id="3.90.45.10">
    <property type="entry name" value="Peptide deformylase"/>
    <property type="match status" value="1"/>
</dbReference>
<organism evidence="4 5">
    <name type="scientific">Halarsenatibacter silvermanii</name>
    <dbReference type="NCBI Taxonomy" id="321763"/>
    <lineage>
        <taxon>Bacteria</taxon>
        <taxon>Bacillati</taxon>
        <taxon>Bacillota</taxon>
        <taxon>Clostridia</taxon>
        <taxon>Halanaerobiales</taxon>
        <taxon>Halarsenatibacteraceae</taxon>
        <taxon>Halarsenatibacter</taxon>
    </lineage>
</organism>
<sequence length="186" mass="22192">MIFQTGKERRRKQIIREVLQLGDPRLRKRSEPVRDFAGELVEIKRDLQDTLIHLRDRERLGRALAAPQIGYHRRVVFSLAGEQEQILVNPKIVEESEETFSVWDSCFSFDLAFFVKVTRSLRITVEYQDEHGQEKKETFTEDRAELYQHELDHLEGVLATDYLCRQDLEQGNENIVTRQEWEKRYR</sequence>
<dbReference type="EMBL" id="FNGO01000001">
    <property type="protein sequence ID" value="SDL10304.1"/>
    <property type="molecule type" value="Genomic_DNA"/>
</dbReference>
<dbReference type="InterPro" id="IPR023635">
    <property type="entry name" value="Peptide_deformylase"/>
</dbReference>
<dbReference type="GO" id="GO:0042586">
    <property type="term" value="F:peptide deformylase activity"/>
    <property type="evidence" value="ECO:0007669"/>
    <property type="project" value="UniProtKB-UniRule"/>
</dbReference>
<keyword evidence="3" id="KW-0479">Metal-binding</keyword>
<evidence type="ECO:0000313" key="5">
    <source>
        <dbReference type="Proteomes" id="UP000199476"/>
    </source>
</evidence>
<evidence type="ECO:0000256" key="2">
    <source>
        <dbReference type="ARBA" id="ARBA00023004"/>
    </source>
</evidence>
<comment type="cofactor">
    <cofactor evidence="3">
        <name>Fe(2+)</name>
        <dbReference type="ChEBI" id="CHEBI:29033"/>
    </cofactor>
    <text evidence="3">Binds 1 Fe(2+) ion.</text>
</comment>
<dbReference type="EC" id="3.5.1.88" evidence="3"/>
<dbReference type="PANTHER" id="PTHR10458:SF22">
    <property type="entry name" value="PEPTIDE DEFORMYLASE"/>
    <property type="match status" value="1"/>
</dbReference>
<dbReference type="PANTHER" id="PTHR10458">
    <property type="entry name" value="PEPTIDE DEFORMYLASE"/>
    <property type="match status" value="1"/>
</dbReference>
<dbReference type="SUPFAM" id="SSF56420">
    <property type="entry name" value="Peptide deformylase"/>
    <property type="match status" value="1"/>
</dbReference>
<keyword evidence="5" id="KW-1185">Reference proteome</keyword>